<feature type="transmembrane region" description="Helical" evidence="8">
    <location>
        <begin position="116"/>
        <end position="137"/>
    </location>
</feature>
<dbReference type="GO" id="GO:0016763">
    <property type="term" value="F:pentosyltransferase activity"/>
    <property type="evidence" value="ECO:0007669"/>
    <property type="project" value="TreeGrafter"/>
</dbReference>
<feature type="transmembrane region" description="Helical" evidence="8">
    <location>
        <begin position="86"/>
        <end position="110"/>
    </location>
</feature>
<feature type="transmembrane region" description="Helical" evidence="8">
    <location>
        <begin position="670"/>
        <end position="688"/>
    </location>
</feature>
<keyword evidence="6 8" id="KW-1133">Transmembrane helix</keyword>
<feature type="transmembrane region" description="Helical" evidence="8">
    <location>
        <begin position="571"/>
        <end position="588"/>
    </location>
</feature>
<comment type="caution">
    <text evidence="11">The sequence shown here is derived from an EMBL/GenBank/DDBJ whole genome shotgun (WGS) entry which is preliminary data.</text>
</comment>
<feature type="domain" description="O-antigen ligase-related" evidence="9">
    <location>
        <begin position="229"/>
        <end position="383"/>
    </location>
</feature>
<feature type="transmembrane region" description="Helical" evidence="8">
    <location>
        <begin position="268"/>
        <end position="285"/>
    </location>
</feature>
<evidence type="ECO:0000259" key="10">
    <source>
        <dbReference type="Pfam" id="PF13231"/>
    </source>
</evidence>
<dbReference type="AlphaFoldDB" id="A0A7X9DK44"/>
<dbReference type="EMBL" id="JAAZNL010000004">
    <property type="protein sequence ID" value="NMB69655.1"/>
    <property type="molecule type" value="Genomic_DNA"/>
</dbReference>
<feature type="domain" description="Glycosyltransferase RgtA/B/C/D-like" evidence="10">
    <location>
        <begin position="523"/>
        <end position="686"/>
    </location>
</feature>
<feature type="transmembrane region" description="Helical" evidence="8">
    <location>
        <begin position="376"/>
        <end position="398"/>
    </location>
</feature>
<reference evidence="11 12" key="1">
    <citation type="journal article" date="2020" name="Biotechnol. Biofuels">
        <title>New insights from the biogas microbiome by comprehensive genome-resolved metagenomics of nearly 1600 species originating from multiple anaerobic digesters.</title>
        <authorList>
            <person name="Campanaro S."/>
            <person name="Treu L."/>
            <person name="Rodriguez-R L.M."/>
            <person name="Kovalovszki A."/>
            <person name="Ziels R.M."/>
            <person name="Maus I."/>
            <person name="Zhu X."/>
            <person name="Kougias P.G."/>
            <person name="Basile A."/>
            <person name="Luo G."/>
            <person name="Schluter A."/>
            <person name="Konstantinidis K.T."/>
            <person name="Angelidaki I."/>
        </authorList>
    </citation>
    <scope>NUCLEOTIDE SEQUENCE [LARGE SCALE GENOMIC DNA]</scope>
    <source>
        <strain evidence="11">AS27yjCOA_165</strain>
    </source>
</reference>
<dbReference type="Pfam" id="PF13231">
    <property type="entry name" value="PMT_2"/>
    <property type="match status" value="1"/>
</dbReference>
<protein>
    <submittedName>
        <fullName evidence="11">Phospholipid carrier-dependent glycosyltransferase</fullName>
    </submittedName>
</protein>
<feature type="transmembrane region" description="Helical" evidence="8">
    <location>
        <begin position="405"/>
        <end position="426"/>
    </location>
</feature>
<keyword evidence="4 11" id="KW-0808">Transferase</keyword>
<feature type="transmembrane region" description="Helical" evidence="8">
    <location>
        <begin position="149"/>
        <end position="167"/>
    </location>
</feature>
<proteinExistence type="predicted"/>
<dbReference type="GO" id="GO:0009103">
    <property type="term" value="P:lipopolysaccharide biosynthetic process"/>
    <property type="evidence" value="ECO:0007669"/>
    <property type="project" value="UniProtKB-ARBA"/>
</dbReference>
<feature type="transmembrane region" description="Helical" evidence="8">
    <location>
        <begin position="642"/>
        <end position="658"/>
    </location>
</feature>
<evidence type="ECO:0000256" key="4">
    <source>
        <dbReference type="ARBA" id="ARBA00022679"/>
    </source>
</evidence>
<feature type="transmembrane region" description="Helical" evidence="8">
    <location>
        <begin position="222"/>
        <end position="239"/>
    </location>
</feature>
<evidence type="ECO:0000259" key="9">
    <source>
        <dbReference type="Pfam" id="PF04932"/>
    </source>
</evidence>
<feature type="transmembrane region" description="Helical" evidence="8">
    <location>
        <begin position="619"/>
        <end position="636"/>
    </location>
</feature>
<feature type="transmembrane region" description="Helical" evidence="8">
    <location>
        <begin position="54"/>
        <end position="74"/>
    </location>
</feature>
<evidence type="ECO:0000313" key="12">
    <source>
        <dbReference type="Proteomes" id="UP000526033"/>
    </source>
</evidence>
<feature type="transmembrane region" description="Helical" evidence="8">
    <location>
        <begin position="432"/>
        <end position="448"/>
    </location>
</feature>
<evidence type="ECO:0000256" key="2">
    <source>
        <dbReference type="ARBA" id="ARBA00022475"/>
    </source>
</evidence>
<sequence length="1006" mass="114708">MLNTILELSAFIGILGLGYILVLKNFNLTIYILLLGSVLLHKELFSFYRWDLLPIRALMFGVLLAALTKFALYVKTNKKFPGFQLFIDQPFLLMLTILWVVRGLSILFSFNLEASVLLFGFFTTVVALGILLLGYLKGQPEKALSYLKFYIYVAFGLSLFGFVQYFYHFKTGKVIGSFWVIPGNIPRVGSLFWDVNHYGALIAALVPVSAVLVLIEKKALHKILFAVITVSLSISLVLTNSRTSLLMDGVAVAIFVGILFLRKFGRKGVLFVMLLFVFLSLPPILEYNRKGSAFREKVKQYLNYRVDSSDSHFLLILGAYQIFEEYPILGGGYGSFFEHFGKTQAGPLYYGRDPAALTNRVPAHTIWGELIAETGIIGLSVFILLIGIMTGSLGYLALRSTNKSTYLLSSAMLGVVLGWMVSGIFYSYNAEFFWLIMFLFFGFGYAELHREFTLNQVVSYFAKSVIPFATVFFIAAFLIFVKLGSVSLIPWDDAIYAKIAKNMVYTNEYITQNWVPGKVWYEKPPLFMWLVAMYFKLFGFTDFAAKLPSALAGLGTVMLVFVFAKRFFGKTAGFIAAFSLVTTVQYLFYSRMAMTDVLCAFFMTASLAIYYSKRFDSQLNFLTILISGLFVGLAVMTKGVVGLIPLAVMGLYEIYLLFSRQQEALGKSVLHLFGVLLVSAVIFMPWHYRMFQLYGNSFLNNYIGYHVFARATEDIENKEQPIYWYIIILKVSMRLWFISLLGALPYSVVSLYKSKNTKTVNSLAFILIWAGFIFAFFSVPTSKLIWYIIPLYIPLAVLNGYFVSSIYNHISQKFELLQNSVVKFLLFYIFGIVILGYTFLVRNMIYVPDSTGSIARLLKLKDTSFGIEQFAYLDRVDLPLAYYYTDGKFKIIDFNAEKPERIPQVGFDDKLVMLTKKGRFVDKLPQYDYYATVVKEDGDYILWYYESKRNYYTSALEDANKRWAELSATITQKYKVVINAPLEMQQEYSLLVDKVNEYSDILMLHQ</sequence>
<keyword evidence="3" id="KW-0328">Glycosyltransferase</keyword>
<accession>A0A7X9DK44</accession>
<feature type="transmembrane region" description="Helical" evidence="8">
    <location>
        <begin position="722"/>
        <end position="748"/>
    </location>
</feature>
<feature type="transmembrane region" description="Helical" evidence="8">
    <location>
        <begin position="824"/>
        <end position="841"/>
    </location>
</feature>
<dbReference type="PANTHER" id="PTHR33908:SF3">
    <property type="entry name" value="UNDECAPRENYL PHOSPHATE-ALPHA-4-AMINO-4-DEOXY-L-ARABINOSE ARABINOSYL TRANSFERASE"/>
    <property type="match status" value="1"/>
</dbReference>
<dbReference type="PANTHER" id="PTHR33908">
    <property type="entry name" value="MANNOSYLTRANSFERASE YKCB-RELATED"/>
    <property type="match status" value="1"/>
</dbReference>
<feature type="transmembrane region" description="Helical" evidence="8">
    <location>
        <begin position="784"/>
        <end position="803"/>
    </location>
</feature>
<evidence type="ECO:0000256" key="1">
    <source>
        <dbReference type="ARBA" id="ARBA00004651"/>
    </source>
</evidence>
<feature type="transmembrane region" description="Helical" evidence="8">
    <location>
        <begin position="760"/>
        <end position="778"/>
    </location>
</feature>
<evidence type="ECO:0000256" key="5">
    <source>
        <dbReference type="ARBA" id="ARBA00022692"/>
    </source>
</evidence>
<dbReference type="GO" id="GO:0005886">
    <property type="term" value="C:plasma membrane"/>
    <property type="evidence" value="ECO:0007669"/>
    <property type="project" value="UniProtKB-SubCell"/>
</dbReference>
<feature type="transmembrane region" description="Helical" evidence="8">
    <location>
        <begin position="197"/>
        <end position="215"/>
    </location>
</feature>
<dbReference type="Proteomes" id="UP000526033">
    <property type="component" value="Unassembled WGS sequence"/>
</dbReference>
<feature type="transmembrane region" description="Helical" evidence="8">
    <location>
        <begin position="594"/>
        <end position="612"/>
    </location>
</feature>
<evidence type="ECO:0000256" key="6">
    <source>
        <dbReference type="ARBA" id="ARBA00022989"/>
    </source>
</evidence>
<dbReference type="InterPro" id="IPR007016">
    <property type="entry name" value="O-antigen_ligase-rel_domated"/>
</dbReference>
<gene>
    <name evidence="11" type="ORF">GYA27_00425</name>
</gene>
<keyword evidence="2" id="KW-1003">Cell membrane</keyword>
<evidence type="ECO:0000256" key="8">
    <source>
        <dbReference type="SAM" id="Phobius"/>
    </source>
</evidence>
<feature type="transmembrane region" description="Helical" evidence="8">
    <location>
        <begin position="460"/>
        <end position="481"/>
    </location>
</feature>
<name>A0A7X9DK44_UNCKA</name>
<dbReference type="InterPro" id="IPR038731">
    <property type="entry name" value="RgtA/B/C-like"/>
</dbReference>
<organism evidence="11 12">
    <name type="scientific">candidate division WWE3 bacterium</name>
    <dbReference type="NCBI Taxonomy" id="2053526"/>
    <lineage>
        <taxon>Bacteria</taxon>
        <taxon>Katanobacteria</taxon>
    </lineage>
</organism>
<dbReference type="Pfam" id="PF04932">
    <property type="entry name" value="Wzy_C"/>
    <property type="match status" value="1"/>
</dbReference>
<feature type="transmembrane region" description="Helical" evidence="8">
    <location>
        <begin position="543"/>
        <end position="564"/>
    </location>
</feature>
<comment type="subcellular location">
    <subcellularLocation>
        <location evidence="1">Cell membrane</location>
        <topology evidence="1">Multi-pass membrane protein</topology>
    </subcellularLocation>
</comment>
<keyword evidence="5 8" id="KW-0812">Transmembrane</keyword>
<evidence type="ECO:0000256" key="3">
    <source>
        <dbReference type="ARBA" id="ARBA00022676"/>
    </source>
</evidence>
<feature type="transmembrane region" description="Helical" evidence="8">
    <location>
        <begin position="245"/>
        <end position="261"/>
    </location>
</feature>
<evidence type="ECO:0000256" key="7">
    <source>
        <dbReference type="ARBA" id="ARBA00023136"/>
    </source>
</evidence>
<dbReference type="InterPro" id="IPR050297">
    <property type="entry name" value="LipidA_mod_glycosyltrf_83"/>
</dbReference>
<keyword evidence="7 8" id="KW-0472">Membrane</keyword>
<evidence type="ECO:0000313" key="11">
    <source>
        <dbReference type="EMBL" id="NMB69655.1"/>
    </source>
</evidence>
<dbReference type="GO" id="GO:0010041">
    <property type="term" value="P:response to iron(III) ion"/>
    <property type="evidence" value="ECO:0007669"/>
    <property type="project" value="TreeGrafter"/>
</dbReference>